<keyword evidence="2" id="KW-1185">Reference proteome</keyword>
<evidence type="ECO:0000313" key="2">
    <source>
        <dbReference type="Proteomes" id="UP000789901"/>
    </source>
</evidence>
<name>A0ABN7WHF1_GIGMA</name>
<dbReference type="Proteomes" id="UP000789901">
    <property type="component" value="Unassembled WGS sequence"/>
</dbReference>
<comment type="caution">
    <text evidence="1">The sequence shown here is derived from an EMBL/GenBank/DDBJ whole genome shotgun (WGS) entry which is preliminary data.</text>
</comment>
<protein>
    <submittedName>
        <fullName evidence="1">42810_t:CDS:1</fullName>
    </submittedName>
</protein>
<proteinExistence type="predicted"/>
<accession>A0ABN7WHF1</accession>
<gene>
    <name evidence="1" type="ORF">GMARGA_LOCUS31059</name>
</gene>
<organism evidence="1 2">
    <name type="scientific">Gigaspora margarita</name>
    <dbReference type="NCBI Taxonomy" id="4874"/>
    <lineage>
        <taxon>Eukaryota</taxon>
        <taxon>Fungi</taxon>
        <taxon>Fungi incertae sedis</taxon>
        <taxon>Mucoromycota</taxon>
        <taxon>Glomeromycotina</taxon>
        <taxon>Glomeromycetes</taxon>
        <taxon>Diversisporales</taxon>
        <taxon>Gigasporaceae</taxon>
        <taxon>Gigaspora</taxon>
    </lineage>
</organism>
<feature type="non-terminal residue" evidence="1">
    <location>
        <position position="70"/>
    </location>
</feature>
<reference evidence="1 2" key="1">
    <citation type="submission" date="2021-06" db="EMBL/GenBank/DDBJ databases">
        <authorList>
            <person name="Kallberg Y."/>
            <person name="Tangrot J."/>
            <person name="Rosling A."/>
        </authorList>
    </citation>
    <scope>NUCLEOTIDE SEQUENCE [LARGE SCALE GENOMIC DNA]</scope>
    <source>
        <strain evidence="1 2">120-4 pot B 10/14</strain>
    </source>
</reference>
<sequence length="70" mass="8266">MSYIAYFIFKIVTDKPVIQLTHEYLDKLSIPDLEIYGIESDIQITKCVFIFDNLSSTIFDNCTKFIQHFH</sequence>
<evidence type="ECO:0000313" key="1">
    <source>
        <dbReference type="EMBL" id="CAG8832447.1"/>
    </source>
</evidence>
<dbReference type="EMBL" id="CAJVQB010045376">
    <property type="protein sequence ID" value="CAG8832447.1"/>
    <property type="molecule type" value="Genomic_DNA"/>
</dbReference>